<evidence type="ECO:0000313" key="9">
    <source>
        <dbReference type="EMBL" id="SVA39371.1"/>
    </source>
</evidence>
<dbReference type="EMBL" id="UINC01008756">
    <property type="protein sequence ID" value="SVA39371.1"/>
    <property type="molecule type" value="Genomic_DNA"/>
</dbReference>
<dbReference type="GO" id="GO:0022857">
    <property type="term" value="F:transmembrane transporter activity"/>
    <property type="evidence" value="ECO:0007669"/>
    <property type="project" value="InterPro"/>
</dbReference>
<accession>A0A381VHB8</accession>
<reference evidence="9" key="1">
    <citation type="submission" date="2018-05" db="EMBL/GenBank/DDBJ databases">
        <authorList>
            <person name="Lanie J.A."/>
            <person name="Ng W.-L."/>
            <person name="Kazmierczak K.M."/>
            <person name="Andrzejewski T.M."/>
            <person name="Davidsen T.M."/>
            <person name="Wayne K.J."/>
            <person name="Tettelin H."/>
            <person name="Glass J.I."/>
            <person name="Rusch D."/>
            <person name="Podicherti R."/>
            <person name="Tsui H.-C.T."/>
            <person name="Winkler M.E."/>
        </authorList>
    </citation>
    <scope>NUCLEOTIDE SEQUENCE</scope>
</reference>
<dbReference type="PANTHER" id="PTHR23513:SF6">
    <property type="entry name" value="MAJOR FACILITATOR SUPERFAMILY ASSOCIATED DOMAIN-CONTAINING PROTEIN"/>
    <property type="match status" value="1"/>
</dbReference>
<keyword evidence="4 7" id="KW-0812">Transmembrane</keyword>
<dbReference type="CDD" id="cd06173">
    <property type="entry name" value="MFS_MefA_like"/>
    <property type="match status" value="1"/>
</dbReference>
<dbReference type="PROSITE" id="PS50850">
    <property type="entry name" value="MFS"/>
    <property type="match status" value="1"/>
</dbReference>
<dbReference type="InterPro" id="IPR020846">
    <property type="entry name" value="MFS_dom"/>
</dbReference>
<feature type="transmembrane region" description="Helical" evidence="7">
    <location>
        <begin position="12"/>
        <end position="36"/>
    </location>
</feature>
<feature type="transmembrane region" description="Helical" evidence="7">
    <location>
        <begin position="48"/>
        <end position="67"/>
    </location>
</feature>
<keyword evidence="6 7" id="KW-0472">Membrane</keyword>
<keyword evidence="5 7" id="KW-1133">Transmembrane helix</keyword>
<protein>
    <recommendedName>
        <fullName evidence="8">Major facilitator superfamily (MFS) profile domain-containing protein</fullName>
    </recommendedName>
</protein>
<keyword evidence="3" id="KW-1003">Cell membrane</keyword>
<evidence type="ECO:0000256" key="1">
    <source>
        <dbReference type="ARBA" id="ARBA00004651"/>
    </source>
</evidence>
<feature type="domain" description="Major facilitator superfamily (MFS) profile" evidence="8">
    <location>
        <begin position="9"/>
        <end position="396"/>
    </location>
</feature>
<dbReference type="GO" id="GO:0005886">
    <property type="term" value="C:plasma membrane"/>
    <property type="evidence" value="ECO:0007669"/>
    <property type="project" value="UniProtKB-SubCell"/>
</dbReference>
<feature type="transmembrane region" description="Helical" evidence="7">
    <location>
        <begin position="377"/>
        <end position="395"/>
    </location>
</feature>
<evidence type="ECO:0000256" key="2">
    <source>
        <dbReference type="ARBA" id="ARBA00022448"/>
    </source>
</evidence>
<dbReference type="Pfam" id="PF05977">
    <property type="entry name" value="MFS_3"/>
    <property type="match status" value="1"/>
</dbReference>
<dbReference type="InterPro" id="IPR036259">
    <property type="entry name" value="MFS_trans_sf"/>
</dbReference>
<feature type="transmembrane region" description="Helical" evidence="7">
    <location>
        <begin position="286"/>
        <end position="307"/>
    </location>
</feature>
<feature type="transmembrane region" description="Helical" evidence="7">
    <location>
        <begin position="170"/>
        <end position="190"/>
    </location>
</feature>
<feature type="transmembrane region" description="Helical" evidence="7">
    <location>
        <begin position="99"/>
        <end position="119"/>
    </location>
</feature>
<dbReference type="InterPro" id="IPR010290">
    <property type="entry name" value="TM_effector"/>
</dbReference>
<proteinExistence type="predicted"/>
<feature type="transmembrane region" description="Helical" evidence="7">
    <location>
        <begin position="343"/>
        <end position="365"/>
    </location>
</feature>
<dbReference type="Gene3D" id="1.20.1250.20">
    <property type="entry name" value="MFS general substrate transporter like domains"/>
    <property type="match status" value="1"/>
</dbReference>
<feature type="transmembrane region" description="Helical" evidence="7">
    <location>
        <begin position="74"/>
        <end position="93"/>
    </location>
</feature>
<feature type="transmembrane region" description="Helical" evidence="7">
    <location>
        <begin position="253"/>
        <end position="274"/>
    </location>
</feature>
<feature type="transmembrane region" description="Helical" evidence="7">
    <location>
        <begin position="217"/>
        <end position="241"/>
    </location>
</feature>
<evidence type="ECO:0000256" key="5">
    <source>
        <dbReference type="ARBA" id="ARBA00022989"/>
    </source>
</evidence>
<dbReference type="AlphaFoldDB" id="A0A381VHB8"/>
<gene>
    <name evidence="9" type="ORF">METZ01_LOCUS92225</name>
</gene>
<comment type="subcellular location">
    <subcellularLocation>
        <location evidence="1">Cell membrane</location>
        <topology evidence="1">Multi-pass membrane protein</topology>
    </subcellularLocation>
</comment>
<evidence type="ECO:0000259" key="8">
    <source>
        <dbReference type="PROSITE" id="PS50850"/>
    </source>
</evidence>
<name>A0A381VHB8_9ZZZZ</name>
<evidence type="ECO:0000256" key="7">
    <source>
        <dbReference type="SAM" id="Phobius"/>
    </source>
</evidence>
<evidence type="ECO:0000256" key="3">
    <source>
        <dbReference type="ARBA" id="ARBA00022475"/>
    </source>
</evidence>
<evidence type="ECO:0000256" key="4">
    <source>
        <dbReference type="ARBA" id="ARBA00022692"/>
    </source>
</evidence>
<evidence type="ECO:0000256" key="6">
    <source>
        <dbReference type="ARBA" id="ARBA00023136"/>
    </source>
</evidence>
<sequence>MLKILRDKTFLLFFMGNIISLIGFGFNLIAVSWLVLEETNSEFALGKIMAVATMPGLLLALIAGIIIDKVNRKWLLVNLDIFRLVIVSIFIYMLTTDGFSLIILYPIAMLMGLGNSLFWPTSQAFVQELVNEKDYFAANALLSASYQVGSLLGAGVGGFVVHIYGPITALYFNAFAYLLSGVLIALAPFTSRISEKTPEKIFKALSKGFIFLKDKTGILFLGLTTILSDIAIWGALSVLTITVSKEIFLKGSWGYGIMDGMYGIGALLSTIAVAKVVKKIGRKSSLLLCYSVAGFSCFISPIMSTIYLAGVAYFFMGLHNNAARIIVRTIFMKAIPNHIMGRVQTIFGVYTRIMMLSSALLAGWITEQYDPIAGMNFASLHYLGALIGVLIIINFHRLKDEVFMRSS</sequence>
<feature type="transmembrane region" description="Helical" evidence="7">
    <location>
        <begin position="140"/>
        <end position="164"/>
    </location>
</feature>
<dbReference type="PANTHER" id="PTHR23513">
    <property type="entry name" value="INTEGRAL MEMBRANE EFFLUX PROTEIN-RELATED"/>
    <property type="match status" value="1"/>
</dbReference>
<dbReference type="SUPFAM" id="SSF103473">
    <property type="entry name" value="MFS general substrate transporter"/>
    <property type="match status" value="1"/>
</dbReference>
<keyword evidence="2" id="KW-0813">Transport</keyword>
<organism evidence="9">
    <name type="scientific">marine metagenome</name>
    <dbReference type="NCBI Taxonomy" id="408172"/>
    <lineage>
        <taxon>unclassified sequences</taxon>
        <taxon>metagenomes</taxon>
        <taxon>ecological metagenomes</taxon>
    </lineage>
</organism>